<name>A0A1P8WDA8_9PLAN</name>
<dbReference type="Proteomes" id="UP000187735">
    <property type="component" value="Chromosome"/>
</dbReference>
<gene>
    <name evidence="1" type="ORF">Fuma_01628</name>
</gene>
<proteinExistence type="predicted"/>
<dbReference type="EMBL" id="CP017641">
    <property type="protein sequence ID" value="APZ92027.1"/>
    <property type="molecule type" value="Genomic_DNA"/>
</dbReference>
<dbReference type="KEGG" id="fmr:Fuma_01628"/>
<dbReference type="RefSeq" id="WP_145944048.1">
    <property type="nucleotide sequence ID" value="NZ_CP017641.1"/>
</dbReference>
<evidence type="ECO:0000313" key="1">
    <source>
        <dbReference type="EMBL" id="APZ92027.1"/>
    </source>
</evidence>
<evidence type="ECO:0000313" key="2">
    <source>
        <dbReference type="Proteomes" id="UP000187735"/>
    </source>
</evidence>
<dbReference type="OrthoDB" id="286604at2"/>
<reference evidence="1 2" key="1">
    <citation type="journal article" date="2016" name="Front. Microbiol.">
        <title>Fuerstia marisgermanicae gen. nov., sp. nov., an Unusual Member of the Phylum Planctomycetes from the German Wadden Sea.</title>
        <authorList>
            <person name="Kohn T."/>
            <person name="Heuer A."/>
            <person name="Jogler M."/>
            <person name="Vollmers J."/>
            <person name="Boedeker C."/>
            <person name="Bunk B."/>
            <person name="Rast P."/>
            <person name="Borchert D."/>
            <person name="Glockner I."/>
            <person name="Freese H.M."/>
            <person name="Klenk H.P."/>
            <person name="Overmann J."/>
            <person name="Kaster A.K."/>
            <person name="Rohde M."/>
            <person name="Wiegand S."/>
            <person name="Jogler C."/>
        </authorList>
    </citation>
    <scope>NUCLEOTIDE SEQUENCE [LARGE SCALE GENOMIC DNA]</scope>
    <source>
        <strain evidence="1 2">NH11</strain>
    </source>
</reference>
<organism evidence="1 2">
    <name type="scientific">Fuerstiella marisgermanici</name>
    <dbReference type="NCBI Taxonomy" id="1891926"/>
    <lineage>
        <taxon>Bacteria</taxon>
        <taxon>Pseudomonadati</taxon>
        <taxon>Planctomycetota</taxon>
        <taxon>Planctomycetia</taxon>
        <taxon>Planctomycetales</taxon>
        <taxon>Planctomycetaceae</taxon>
        <taxon>Fuerstiella</taxon>
    </lineage>
</organism>
<sequence length="150" mass="16914">MRLPWPASVVLAMTFAVLTGPPAYWHPLAKTKSVPVVVSWQGEVRMELRKEAPKRGYVTDGKTWERLWKAWRATEKAPSVNFKEAIVLVAANDDLNQISVIPAIDDKSDLKLIYESTLIGFLNPTEFAYQFALIKREGVKTIKGKAIEDE</sequence>
<dbReference type="AlphaFoldDB" id="A0A1P8WDA8"/>
<keyword evidence="2" id="KW-1185">Reference proteome</keyword>
<accession>A0A1P8WDA8</accession>
<protein>
    <submittedName>
        <fullName evidence="1">Uncharacterized protein</fullName>
    </submittedName>
</protein>